<evidence type="ECO:0000256" key="2">
    <source>
        <dbReference type="ARBA" id="ARBA00022801"/>
    </source>
</evidence>
<keyword evidence="2" id="KW-0378">Hydrolase</keyword>
<gene>
    <name evidence="4" type="ORF">UFOPK3662_00148</name>
</gene>
<dbReference type="PANTHER" id="PTHR21660:SF1">
    <property type="entry name" value="ACYL-COENZYME A THIOESTERASE 13"/>
    <property type="match status" value="1"/>
</dbReference>
<dbReference type="CDD" id="cd03443">
    <property type="entry name" value="PaaI_thioesterase"/>
    <property type="match status" value="1"/>
</dbReference>
<dbReference type="InterPro" id="IPR029069">
    <property type="entry name" value="HotDog_dom_sf"/>
</dbReference>
<reference evidence="4" key="1">
    <citation type="submission" date="2020-05" db="EMBL/GenBank/DDBJ databases">
        <authorList>
            <person name="Chiriac C."/>
            <person name="Salcher M."/>
            <person name="Ghai R."/>
            <person name="Kavagutti S V."/>
        </authorList>
    </citation>
    <scope>NUCLEOTIDE SEQUENCE</scope>
</reference>
<dbReference type="Gene3D" id="3.10.129.10">
    <property type="entry name" value="Hotdog Thioesterase"/>
    <property type="match status" value="1"/>
</dbReference>
<dbReference type="NCBIfam" id="TIGR00369">
    <property type="entry name" value="unchar_dom_1"/>
    <property type="match status" value="1"/>
</dbReference>
<dbReference type="PANTHER" id="PTHR21660">
    <property type="entry name" value="THIOESTERASE SUPERFAMILY MEMBER-RELATED"/>
    <property type="match status" value="1"/>
</dbReference>
<dbReference type="InterPro" id="IPR006683">
    <property type="entry name" value="Thioestr_dom"/>
</dbReference>
<dbReference type="AlphaFoldDB" id="A0A6J7GY04"/>
<organism evidence="4">
    <name type="scientific">freshwater metagenome</name>
    <dbReference type="NCBI Taxonomy" id="449393"/>
    <lineage>
        <taxon>unclassified sequences</taxon>
        <taxon>metagenomes</taxon>
        <taxon>ecological metagenomes</taxon>
    </lineage>
</organism>
<comment type="similarity">
    <text evidence="1">Belongs to the thioesterase PaaI family.</text>
</comment>
<evidence type="ECO:0000313" key="4">
    <source>
        <dbReference type="EMBL" id="CAB4913467.1"/>
    </source>
</evidence>
<evidence type="ECO:0000256" key="1">
    <source>
        <dbReference type="ARBA" id="ARBA00008324"/>
    </source>
</evidence>
<protein>
    <submittedName>
        <fullName evidence="4">Unannotated protein</fullName>
    </submittedName>
</protein>
<name>A0A6J7GY04_9ZZZZ</name>
<dbReference type="InterPro" id="IPR039298">
    <property type="entry name" value="ACOT13"/>
</dbReference>
<evidence type="ECO:0000259" key="3">
    <source>
        <dbReference type="Pfam" id="PF03061"/>
    </source>
</evidence>
<feature type="domain" description="Thioesterase" evidence="3">
    <location>
        <begin position="85"/>
        <end position="162"/>
    </location>
</feature>
<proteinExistence type="inferred from homology"/>
<accession>A0A6J7GY04</accession>
<dbReference type="GO" id="GO:0047617">
    <property type="term" value="F:fatty acyl-CoA hydrolase activity"/>
    <property type="evidence" value="ECO:0007669"/>
    <property type="project" value="InterPro"/>
</dbReference>
<dbReference type="InterPro" id="IPR003736">
    <property type="entry name" value="PAAI_dom"/>
</dbReference>
<dbReference type="EMBL" id="CAFBMW010000001">
    <property type="protein sequence ID" value="CAB4913467.1"/>
    <property type="molecule type" value="Genomic_DNA"/>
</dbReference>
<dbReference type="Pfam" id="PF03061">
    <property type="entry name" value="4HBT"/>
    <property type="match status" value="1"/>
</dbReference>
<sequence>MTQTKPSSSGAFATESRTFSWATPGQGDLSRMLELDGLQQLEAMVAGELPPPPIMDTLGFTDMRPEAGRVVVEMPAAEFHYNPLGTVHGGVISTLLDTAAGCAVHTTMAVGEVYTSVDLTVKFLRPVTVDSGLLTCEGTVIQRGRRTALAQAQLTDAAGRLVAHATSTCLIMQVGD</sequence>
<dbReference type="SUPFAM" id="SSF54637">
    <property type="entry name" value="Thioesterase/thiol ester dehydrase-isomerase"/>
    <property type="match status" value="1"/>
</dbReference>